<organism evidence="2">
    <name type="scientific">bioreactor metagenome</name>
    <dbReference type="NCBI Taxonomy" id="1076179"/>
    <lineage>
        <taxon>unclassified sequences</taxon>
        <taxon>metagenomes</taxon>
        <taxon>ecological metagenomes</taxon>
    </lineage>
</organism>
<accession>A0A644Z4S3</accession>
<comment type="caution">
    <text evidence="2">The sequence shown here is derived from an EMBL/GenBank/DDBJ whole genome shotgun (WGS) entry which is preliminary data.</text>
</comment>
<dbReference type="EMBL" id="VSSQ01007422">
    <property type="protein sequence ID" value="MPM35866.1"/>
    <property type="molecule type" value="Genomic_DNA"/>
</dbReference>
<feature type="compositionally biased region" description="Basic and acidic residues" evidence="1">
    <location>
        <begin position="98"/>
        <end position="126"/>
    </location>
</feature>
<feature type="compositionally biased region" description="Low complexity" evidence="1">
    <location>
        <begin position="127"/>
        <end position="137"/>
    </location>
</feature>
<feature type="compositionally biased region" description="Basic residues" evidence="1">
    <location>
        <begin position="29"/>
        <end position="41"/>
    </location>
</feature>
<feature type="compositionally biased region" description="Basic and acidic residues" evidence="1">
    <location>
        <begin position="42"/>
        <end position="51"/>
    </location>
</feature>
<feature type="compositionally biased region" description="Basic and acidic residues" evidence="1">
    <location>
        <begin position="138"/>
        <end position="156"/>
    </location>
</feature>
<dbReference type="AlphaFoldDB" id="A0A644Z4S3"/>
<sequence length="216" mass="23963">MEERELGGVPGLGPVGCDLRVVARDRRDRQPRRARSRHGRRDRTVERDRAAVRGPQRHGPHPVHGQRPGLVRADHARRAERLDGRDALHQRALAGQDPDPHGKGEGDGGQESLRDVGHQQPDRELQRVGQRQPGQQRPDGDEGHPHGDRHEGDHPRHAGHLSLQRTALVPGALRQGRDPAQLRVHPGGEDDRRRVTCRTAGPAEDHVGGLQQSFPQ</sequence>
<gene>
    <name evidence="2" type="ORF">SDC9_82460</name>
</gene>
<proteinExistence type="predicted"/>
<name>A0A644Z4S3_9ZZZZ</name>
<evidence type="ECO:0000313" key="2">
    <source>
        <dbReference type="EMBL" id="MPM35866.1"/>
    </source>
</evidence>
<evidence type="ECO:0000256" key="1">
    <source>
        <dbReference type="SAM" id="MobiDB-lite"/>
    </source>
</evidence>
<feature type="region of interest" description="Disordered" evidence="1">
    <location>
        <begin position="1"/>
        <end position="78"/>
    </location>
</feature>
<feature type="region of interest" description="Disordered" evidence="1">
    <location>
        <begin position="91"/>
        <end position="195"/>
    </location>
</feature>
<reference evidence="2" key="1">
    <citation type="submission" date="2019-08" db="EMBL/GenBank/DDBJ databases">
        <authorList>
            <person name="Kucharzyk K."/>
            <person name="Murdoch R.W."/>
            <person name="Higgins S."/>
            <person name="Loffler F."/>
        </authorList>
    </citation>
    <scope>NUCLEOTIDE SEQUENCE</scope>
</reference>
<protein>
    <submittedName>
        <fullName evidence="2">Uncharacterized protein</fullName>
    </submittedName>
</protein>